<dbReference type="STRING" id="329884.A0A4U0WZ85"/>
<dbReference type="AlphaFoldDB" id="A0A4U0WZ85"/>
<name>A0A4U0WZ85_9PEZI</name>
<dbReference type="Proteomes" id="UP000309340">
    <property type="component" value="Unassembled WGS sequence"/>
</dbReference>
<comment type="caution">
    <text evidence="2">The sequence shown here is derived from an EMBL/GenBank/DDBJ whole genome shotgun (WGS) entry which is preliminary data.</text>
</comment>
<keyword evidence="3" id="KW-1185">Reference proteome</keyword>
<dbReference type="Pfam" id="PF01728">
    <property type="entry name" value="FtsJ"/>
    <property type="match status" value="1"/>
</dbReference>
<dbReference type="Gene3D" id="3.40.50.150">
    <property type="entry name" value="Vaccinia Virus protein VP39"/>
    <property type="match status" value="1"/>
</dbReference>
<evidence type="ECO:0000259" key="1">
    <source>
        <dbReference type="Pfam" id="PF01728"/>
    </source>
</evidence>
<dbReference type="EMBL" id="NAJQ01000488">
    <property type="protein sequence ID" value="TKA68731.1"/>
    <property type="molecule type" value="Genomic_DNA"/>
</dbReference>
<gene>
    <name evidence="2" type="ORF">B0A55_11273</name>
</gene>
<dbReference type="SUPFAM" id="SSF53335">
    <property type="entry name" value="S-adenosyl-L-methionine-dependent methyltransferases"/>
    <property type="match status" value="1"/>
</dbReference>
<evidence type="ECO:0000313" key="2">
    <source>
        <dbReference type="EMBL" id="TKA68731.1"/>
    </source>
</evidence>
<accession>A0A4U0WZ85</accession>
<dbReference type="GO" id="GO:0008168">
    <property type="term" value="F:methyltransferase activity"/>
    <property type="evidence" value="ECO:0007669"/>
    <property type="project" value="InterPro"/>
</dbReference>
<dbReference type="OrthoDB" id="417125at2759"/>
<evidence type="ECO:0000313" key="3">
    <source>
        <dbReference type="Proteomes" id="UP000309340"/>
    </source>
</evidence>
<protein>
    <recommendedName>
        <fullName evidence="1">Ribosomal RNA methyltransferase FtsJ domain-containing protein</fullName>
    </recommendedName>
</protein>
<reference evidence="2 3" key="1">
    <citation type="submission" date="2017-03" db="EMBL/GenBank/DDBJ databases">
        <title>Genomes of endolithic fungi from Antarctica.</title>
        <authorList>
            <person name="Coleine C."/>
            <person name="Masonjones S."/>
            <person name="Stajich J.E."/>
        </authorList>
    </citation>
    <scope>NUCLEOTIDE SEQUENCE [LARGE SCALE GENOMIC DNA]</scope>
    <source>
        <strain evidence="2 3">CCFEE 5184</strain>
    </source>
</reference>
<feature type="domain" description="Ribosomal RNA methyltransferase FtsJ" evidence="1">
    <location>
        <begin position="114"/>
        <end position="304"/>
    </location>
</feature>
<dbReference type="InterPro" id="IPR029063">
    <property type="entry name" value="SAM-dependent_MTases_sf"/>
</dbReference>
<proteinExistence type="predicted"/>
<sequence length="403" mass="45599">MASKVCETSQSPRGYTALQIDRNTPRAMRIIYAYLLERVQEFRTLASLRQRASGLCYSHCLGQSPTDCVQGWDNRDGDEFFRLQRQKADQSSTETARFFYKMMKNIAQDLHLATNAFDVLSSDSEKPRVLDLCMAPGGFLETALKYDTRSQATAFSLPTAQGGHQILMPRSPRVTLKSLDITMLAADMGVTSIPKEHPDRENFLPRELPLGETYDLVICDGQVLRTHARAEYREGREATRLAVSQLALGLEHLRSGGTMIVLLHKVEAWNTMRLLSKFYQCASVKLFKPTRAHAQRSSFYMVATQVESGCPQAVEAIAEWREMWKIATFGTEQEFDEAIRASEADVEDVLANFGPDIISIGRCVWDIQARALAKAPFTKEPEEDQLERRRSWSLALFCRKVSH</sequence>
<dbReference type="InterPro" id="IPR002877">
    <property type="entry name" value="RNA_MeTrfase_FtsJ_dom"/>
</dbReference>
<dbReference type="GO" id="GO:0032259">
    <property type="term" value="P:methylation"/>
    <property type="evidence" value="ECO:0007669"/>
    <property type="project" value="InterPro"/>
</dbReference>
<organism evidence="2 3">
    <name type="scientific">Friedmanniomyces simplex</name>
    <dbReference type="NCBI Taxonomy" id="329884"/>
    <lineage>
        <taxon>Eukaryota</taxon>
        <taxon>Fungi</taxon>
        <taxon>Dikarya</taxon>
        <taxon>Ascomycota</taxon>
        <taxon>Pezizomycotina</taxon>
        <taxon>Dothideomycetes</taxon>
        <taxon>Dothideomycetidae</taxon>
        <taxon>Mycosphaerellales</taxon>
        <taxon>Teratosphaeriaceae</taxon>
        <taxon>Friedmanniomyces</taxon>
    </lineage>
</organism>